<organism evidence="1 2">
    <name type="scientific">Discina gigas</name>
    <dbReference type="NCBI Taxonomy" id="1032678"/>
    <lineage>
        <taxon>Eukaryota</taxon>
        <taxon>Fungi</taxon>
        <taxon>Dikarya</taxon>
        <taxon>Ascomycota</taxon>
        <taxon>Pezizomycotina</taxon>
        <taxon>Pezizomycetes</taxon>
        <taxon>Pezizales</taxon>
        <taxon>Discinaceae</taxon>
        <taxon>Discina</taxon>
    </lineage>
</organism>
<reference evidence="1 2" key="1">
    <citation type="submission" date="2024-02" db="EMBL/GenBank/DDBJ databases">
        <title>Discinaceae phylogenomics.</title>
        <authorList>
            <person name="Dirks A.C."/>
            <person name="James T.Y."/>
        </authorList>
    </citation>
    <scope>NUCLEOTIDE SEQUENCE [LARGE SCALE GENOMIC DNA]</scope>
    <source>
        <strain evidence="1 2">ACD0624</strain>
    </source>
</reference>
<accession>A0ABR3G6C7</accession>
<comment type="caution">
    <text evidence="1">The sequence shown here is derived from an EMBL/GenBank/DDBJ whole genome shotgun (WGS) entry which is preliminary data.</text>
</comment>
<evidence type="ECO:0000313" key="2">
    <source>
        <dbReference type="Proteomes" id="UP001447188"/>
    </source>
</evidence>
<protein>
    <submittedName>
        <fullName evidence="1">Uncharacterized protein</fullName>
    </submittedName>
</protein>
<proteinExistence type="predicted"/>
<keyword evidence="2" id="KW-1185">Reference proteome</keyword>
<dbReference type="Proteomes" id="UP001447188">
    <property type="component" value="Unassembled WGS sequence"/>
</dbReference>
<name>A0ABR3G6C7_9PEZI</name>
<evidence type="ECO:0000313" key="1">
    <source>
        <dbReference type="EMBL" id="KAL0631475.1"/>
    </source>
</evidence>
<dbReference type="EMBL" id="JBBBZM010000243">
    <property type="protein sequence ID" value="KAL0631475.1"/>
    <property type="molecule type" value="Genomic_DNA"/>
</dbReference>
<gene>
    <name evidence="1" type="ORF">Q9L58_009653</name>
</gene>
<sequence length="109" mass="12198">MAIHAGLYEFLLRRRFDRILTALTSLTGPETLRPLLFPNVQPHQWDEFTRWSANNTALASGAKWEYDANRYSIIVVALANPFYDIACSIMAIQQVSSLLVSIPNVASSA</sequence>